<proteinExistence type="predicted"/>
<accession>A0AAV4DIQ3</accession>
<evidence type="ECO:0000313" key="1">
    <source>
        <dbReference type="EMBL" id="GFO43904.1"/>
    </source>
</evidence>
<gene>
    <name evidence="1" type="ORF">PoB_007040900</name>
</gene>
<organism evidence="1 2">
    <name type="scientific">Plakobranchus ocellatus</name>
    <dbReference type="NCBI Taxonomy" id="259542"/>
    <lineage>
        <taxon>Eukaryota</taxon>
        <taxon>Metazoa</taxon>
        <taxon>Spiralia</taxon>
        <taxon>Lophotrochozoa</taxon>
        <taxon>Mollusca</taxon>
        <taxon>Gastropoda</taxon>
        <taxon>Heterobranchia</taxon>
        <taxon>Euthyneura</taxon>
        <taxon>Panpulmonata</taxon>
        <taxon>Sacoglossa</taxon>
        <taxon>Placobranchoidea</taxon>
        <taxon>Plakobranchidae</taxon>
        <taxon>Plakobranchus</taxon>
    </lineage>
</organism>
<comment type="caution">
    <text evidence="1">The sequence shown here is derived from an EMBL/GenBank/DDBJ whole genome shotgun (WGS) entry which is preliminary data.</text>
</comment>
<protein>
    <submittedName>
        <fullName evidence="1">Uncharacterized protein</fullName>
    </submittedName>
</protein>
<dbReference type="Proteomes" id="UP000735302">
    <property type="component" value="Unassembled WGS sequence"/>
</dbReference>
<keyword evidence="2" id="KW-1185">Reference proteome</keyword>
<name>A0AAV4DIQ3_9GAST</name>
<dbReference type="AlphaFoldDB" id="A0AAV4DIQ3"/>
<evidence type="ECO:0000313" key="2">
    <source>
        <dbReference type="Proteomes" id="UP000735302"/>
    </source>
</evidence>
<sequence length="91" mass="10079">MTVAQYLSIPPLKLQAPFSRTFEPRTLRLGLKVWFGFCKGSGNKKVISGFQALRQARCDDRARTCERKAPTVLRAGSLSSMLPTPPGLKEV</sequence>
<dbReference type="EMBL" id="BLXT01007928">
    <property type="protein sequence ID" value="GFO43904.1"/>
    <property type="molecule type" value="Genomic_DNA"/>
</dbReference>
<reference evidence="1 2" key="1">
    <citation type="journal article" date="2021" name="Elife">
        <title>Chloroplast acquisition without the gene transfer in kleptoplastic sea slugs, Plakobranchus ocellatus.</title>
        <authorList>
            <person name="Maeda T."/>
            <person name="Takahashi S."/>
            <person name="Yoshida T."/>
            <person name="Shimamura S."/>
            <person name="Takaki Y."/>
            <person name="Nagai Y."/>
            <person name="Toyoda A."/>
            <person name="Suzuki Y."/>
            <person name="Arimoto A."/>
            <person name="Ishii H."/>
            <person name="Satoh N."/>
            <person name="Nishiyama T."/>
            <person name="Hasebe M."/>
            <person name="Maruyama T."/>
            <person name="Minagawa J."/>
            <person name="Obokata J."/>
            <person name="Shigenobu S."/>
        </authorList>
    </citation>
    <scope>NUCLEOTIDE SEQUENCE [LARGE SCALE GENOMIC DNA]</scope>
</reference>